<dbReference type="PANTHER" id="PTHR47313">
    <property type="entry name" value="RIBOSOMAL RNA LARGE SUBUNIT METHYLTRANSFERASE K/L"/>
    <property type="match status" value="1"/>
</dbReference>
<dbReference type="STRING" id="1267768.BV394_09865"/>
<dbReference type="InterPro" id="IPR053943">
    <property type="entry name" value="RlmKL-like_Mtase_CS"/>
</dbReference>
<feature type="domain" description="RlmL ferredoxin-like" evidence="5">
    <location>
        <begin position="8"/>
        <end position="63"/>
    </location>
</feature>
<dbReference type="OrthoDB" id="9809404at2"/>
<feature type="domain" description="THUMP" evidence="4">
    <location>
        <begin position="75"/>
        <end position="151"/>
    </location>
</feature>
<organism evidence="6 7">
    <name type="scientific">Brevirhabdus pacifica</name>
    <dbReference type="NCBI Taxonomy" id="1267768"/>
    <lineage>
        <taxon>Bacteria</taxon>
        <taxon>Pseudomonadati</taxon>
        <taxon>Pseudomonadota</taxon>
        <taxon>Alphaproteobacteria</taxon>
        <taxon>Rhodobacterales</taxon>
        <taxon>Paracoccaceae</taxon>
        <taxon>Brevirhabdus</taxon>
    </lineage>
</organism>
<dbReference type="Gene3D" id="3.40.50.150">
    <property type="entry name" value="Vaccinia Virus protein VP39"/>
    <property type="match status" value="1"/>
</dbReference>
<evidence type="ECO:0000259" key="3">
    <source>
        <dbReference type="Pfam" id="PF01170"/>
    </source>
</evidence>
<keyword evidence="2" id="KW-0808">Transferase</keyword>
<reference evidence="6 7" key="1">
    <citation type="submission" date="2017-01" db="EMBL/GenBank/DDBJ databases">
        <title>Genomic analysis of Xuhuaishuia manganoxidans DY6-4.</title>
        <authorList>
            <person name="Wang X."/>
        </authorList>
    </citation>
    <scope>NUCLEOTIDE SEQUENCE [LARGE SCALE GENOMIC DNA]</scope>
    <source>
        <strain evidence="6 7">DY6-4</strain>
    </source>
</reference>
<accession>A0A1U7DJ14</accession>
<evidence type="ECO:0000313" key="6">
    <source>
        <dbReference type="EMBL" id="APX89984.1"/>
    </source>
</evidence>
<name>A0A1U7DJ14_9RHOB</name>
<dbReference type="Gene3D" id="3.30.2130.30">
    <property type="match status" value="1"/>
</dbReference>
<proteinExistence type="predicted"/>
<dbReference type="GO" id="GO:0070043">
    <property type="term" value="F:rRNA (guanine-N7-)-methyltransferase activity"/>
    <property type="evidence" value="ECO:0007669"/>
    <property type="project" value="TreeGrafter"/>
</dbReference>
<dbReference type="RefSeq" id="WP_076980005.1">
    <property type="nucleotide sequence ID" value="NZ_CP019124.1"/>
</dbReference>
<dbReference type="GO" id="GO:0008990">
    <property type="term" value="F:rRNA (guanine-N2-)-methyltransferase activity"/>
    <property type="evidence" value="ECO:0007669"/>
    <property type="project" value="TreeGrafter"/>
</dbReference>
<evidence type="ECO:0000313" key="7">
    <source>
        <dbReference type="Proteomes" id="UP000187266"/>
    </source>
</evidence>
<dbReference type="CDD" id="cd11715">
    <property type="entry name" value="THUMP_AdoMetMT"/>
    <property type="match status" value="1"/>
</dbReference>
<dbReference type="InterPro" id="IPR004114">
    <property type="entry name" value="THUMP_dom"/>
</dbReference>
<dbReference type="Proteomes" id="UP000187266">
    <property type="component" value="Chromosome"/>
</dbReference>
<accession>A0A2M9DAM7</accession>
<dbReference type="InterPro" id="IPR054170">
    <property type="entry name" value="RlmL_1st"/>
</dbReference>
<dbReference type="GO" id="GO:0003723">
    <property type="term" value="F:RNA binding"/>
    <property type="evidence" value="ECO:0007669"/>
    <property type="project" value="InterPro"/>
</dbReference>
<dbReference type="Pfam" id="PF02926">
    <property type="entry name" value="THUMP"/>
    <property type="match status" value="1"/>
</dbReference>
<sequence>MTGSDTFEIFLAAPPGLEQILAREAEEKGFGPLEVVPGGVIFQGGWPDVWRANLQLRGAGRVLARIGDFMAFHLAQLDKRARKFPWDRFLRPDVPLRVEVTSRKSKIYHAGAAAQRIENAIRDTLGASVTPEAALVLKVRIDDNRVQLSVDTSGEPLHRRGHKEAVGKAPMRETLAAMFLRRCGFDGSEPVVDPMCGSGTFVIEAAEIAAGLAPGRDRRFAFQDLACFDAAAFEEMRGAGALPRPDSAVRFYGSDRDQGAIRMATANAERAGVAATTGFQMLPVGQLTPPPGPPGLVMVNPPYGARIGNKKLLFALYGTLGQVLTDRFRGWRVGLVTSDPGLAKATGLPFGPEEPPVAFGGLKVRLHRTDALR</sequence>
<dbReference type="PROSITE" id="PS01261">
    <property type="entry name" value="UPF0020"/>
    <property type="match status" value="1"/>
</dbReference>
<dbReference type="Pfam" id="PF01170">
    <property type="entry name" value="UPF0020"/>
    <property type="match status" value="1"/>
</dbReference>
<dbReference type="AlphaFoldDB" id="A0A1U7DJ14"/>
<evidence type="ECO:0000256" key="2">
    <source>
        <dbReference type="ARBA" id="ARBA00022679"/>
    </source>
</evidence>
<evidence type="ECO:0000259" key="4">
    <source>
        <dbReference type="Pfam" id="PF02926"/>
    </source>
</evidence>
<dbReference type="PANTHER" id="PTHR47313:SF1">
    <property type="entry name" value="RIBOSOMAL RNA LARGE SUBUNIT METHYLTRANSFERASE K_L"/>
    <property type="match status" value="1"/>
</dbReference>
<dbReference type="InterPro" id="IPR029063">
    <property type="entry name" value="SAM-dependent_MTases_sf"/>
</dbReference>
<dbReference type="InterPro" id="IPR000241">
    <property type="entry name" value="RlmKL-like_Mtase"/>
</dbReference>
<evidence type="ECO:0000256" key="1">
    <source>
        <dbReference type="ARBA" id="ARBA00022603"/>
    </source>
</evidence>
<dbReference type="EMBL" id="CP019124">
    <property type="protein sequence ID" value="APX89984.1"/>
    <property type="molecule type" value="Genomic_DNA"/>
</dbReference>
<evidence type="ECO:0000259" key="5">
    <source>
        <dbReference type="Pfam" id="PF22020"/>
    </source>
</evidence>
<protein>
    <submittedName>
        <fullName evidence="6">RNA methyltransferase</fullName>
    </submittedName>
</protein>
<gene>
    <name evidence="6" type="ORF">BV394_09865</name>
</gene>
<keyword evidence="7" id="KW-1185">Reference proteome</keyword>
<feature type="domain" description="Ribosomal RNA large subunit methyltransferase K/L-like methyltransferase" evidence="3">
    <location>
        <begin position="160"/>
        <end position="346"/>
    </location>
</feature>
<dbReference type="Pfam" id="PF22020">
    <property type="entry name" value="RlmL_1st"/>
    <property type="match status" value="1"/>
</dbReference>
<keyword evidence="1 6" id="KW-0489">Methyltransferase</keyword>
<dbReference type="SUPFAM" id="SSF53335">
    <property type="entry name" value="S-adenosyl-L-methionine-dependent methyltransferases"/>
    <property type="match status" value="1"/>
</dbReference>